<evidence type="ECO:0000256" key="2">
    <source>
        <dbReference type="SAM" id="MobiDB-lite"/>
    </source>
</evidence>
<dbReference type="RefSeq" id="WP_176738027.1">
    <property type="nucleotide sequence ID" value="NZ_FMHU01000002.1"/>
</dbReference>
<feature type="domain" description="MoeA N-terminal and linker" evidence="3">
    <location>
        <begin position="23"/>
        <end position="160"/>
    </location>
</feature>
<dbReference type="Gene3D" id="3.90.105.10">
    <property type="entry name" value="Molybdopterin biosynthesis moea protein, domain 2"/>
    <property type="match status" value="1"/>
</dbReference>
<evidence type="ECO:0000256" key="1">
    <source>
        <dbReference type="RuleBase" id="RU365090"/>
    </source>
</evidence>
<dbReference type="GO" id="GO:0061599">
    <property type="term" value="F:molybdopterin molybdotransferase activity"/>
    <property type="evidence" value="ECO:0007669"/>
    <property type="project" value="UniProtKB-UniRule"/>
</dbReference>
<dbReference type="Gene3D" id="3.40.980.10">
    <property type="entry name" value="MoaB/Mog-like domain"/>
    <property type="match status" value="1"/>
</dbReference>
<proteinExistence type="inferred from homology"/>
<dbReference type="Proteomes" id="UP000198906">
    <property type="component" value="Unassembled WGS sequence"/>
</dbReference>
<comment type="pathway">
    <text evidence="1">Cofactor biosynthesis; molybdopterin biosynthesis.</text>
</comment>
<comment type="cofactor">
    <cofactor evidence="1">
        <name>Mg(2+)</name>
        <dbReference type="ChEBI" id="CHEBI:18420"/>
    </cofactor>
</comment>
<reference evidence="5" key="1">
    <citation type="submission" date="2016-06" db="EMBL/GenBank/DDBJ databases">
        <authorList>
            <person name="Varghese N."/>
        </authorList>
    </citation>
    <scope>NUCLEOTIDE SEQUENCE [LARGE SCALE GENOMIC DNA]</scope>
    <source>
        <strain evidence="5">DSM 46123</strain>
    </source>
</reference>
<comment type="similarity">
    <text evidence="1">Belongs to the MoeA family.</text>
</comment>
<gene>
    <name evidence="4" type="ORF">GA0074694_4108</name>
</gene>
<keyword evidence="1" id="KW-0479">Metal-binding</keyword>
<dbReference type="Gene3D" id="2.170.190.11">
    <property type="entry name" value="Molybdopterin biosynthesis moea protein, domain 3"/>
    <property type="match status" value="1"/>
</dbReference>
<dbReference type="AlphaFoldDB" id="A0A1C6S6G5"/>
<dbReference type="InterPro" id="IPR005110">
    <property type="entry name" value="MoeA_linker/N"/>
</dbReference>
<feature type="region of interest" description="Disordered" evidence="2">
    <location>
        <begin position="79"/>
        <end position="105"/>
    </location>
</feature>
<evidence type="ECO:0000313" key="4">
    <source>
        <dbReference type="EMBL" id="SCL25030.1"/>
    </source>
</evidence>
<dbReference type="SUPFAM" id="SSF63882">
    <property type="entry name" value="MoeA N-terminal region -like"/>
    <property type="match status" value="1"/>
</dbReference>
<dbReference type="STRING" id="47866.GA0074694_4108"/>
<dbReference type="EC" id="2.10.1.1" evidence="1"/>
<sequence length="245" mass="24935">MDGERADWGEARALAPSVAEPLAPNRPHPAAAVGTTLARPLLALIDLPSFDRSAMDGYAVRGAPRWTIRGRVDAGQAAGSVLRPSEARGAATGASVPEGTDRMLPNGQALRHERSVTAAAMAPLGRHVRRAGEERRRGEQLAPVGTRVTSQLAALAAAVGNDLLEVHLRPLAGALPPGDELCTRGLPRRPGIPALSPARVLAGVAEPVTHVGSAMVRGAAGADAIAVVGPGEGPVRLIALPGGGC</sequence>
<dbReference type="UniPathway" id="UPA00344"/>
<dbReference type="GO" id="GO:0046872">
    <property type="term" value="F:metal ion binding"/>
    <property type="evidence" value="ECO:0007669"/>
    <property type="project" value="UniProtKB-UniRule"/>
</dbReference>
<dbReference type="EMBL" id="FMHU01000002">
    <property type="protein sequence ID" value="SCL25030.1"/>
    <property type="molecule type" value="Genomic_DNA"/>
</dbReference>
<dbReference type="PANTHER" id="PTHR10192">
    <property type="entry name" value="MOLYBDOPTERIN BIOSYNTHESIS PROTEIN"/>
    <property type="match status" value="1"/>
</dbReference>
<keyword evidence="1" id="KW-0500">Molybdenum</keyword>
<feature type="compositionally biased region" description="Basic and acidic residues" evidence="2">
    <location>
        <begin position="130"/>
        <end position="139"/>
    </location>
</feature>
<organism evidence="4 5">
    <name type="scientific">Micromonospora inyonensis</name>
    <dbReference type="NCBI Taxonomy" id="47866"/>
    <lineage>
        <taxon>Bacteria</taxon>
        <taxon>Bacillati</taxon>
        <taxon>Actinomycetota</taxon>
        <taxon>Actinomycetes</taxon>
        <taxon>Micromonosporales</taxon>
        <taxon>Micromonosporaceae</taxon>
        <taxon>Micromonospora</taxon>
    </lineage>
</organism>
<dbReference type="GO" id="GO:0006777">
    <property type="term" value="P:Mo-molybdopterin cofactor biosynthetic process"/>
    <property type="evidence" value="ECO:0007669"/>
    <property type="project" value="UniProtKB-UniRule"/>
</dbReference>
<dbReference type="GO" id="GO:0005829">
    <property type="term" value="C:cytosol"/>
    <property type="evidence" value="ECO:0007669"/>
    <property type="project" value="TreeGrafter"/>
</dbReference>
<keyword evidence="1" id="KW-0808">Transferase</keyword>
<dbReference type="InterPro" id="IPR036425">
    <property type="entry name" value="MoaB/Mog-like_dom_sf"/>
</dbReference>
<keyword evidence="1" id="KW-0460">Magnesium</keyword>
<protein>
    <recommendedName>
        <fullName evidence="1">Molybdopterin molybdenumtransferase</fullName>
        <ecNumber evidence="1">2.10.1.1</ecNumber>
    </recommendedName>
</protein>
<dbReference type="PANTHER" id="PTHR10192:SF5">
    <property type="entry name" value="GEPHYRIN"/>
    <property type="match status" value="1"/>
</dbReference>
<dbReference type="InterPro" id="IPR038987">
    <property type="entry name" value="MoeA-like"/>
</dbReference>
<dbReference type="InterPro" id="IPR036135">
    <property type="entry name" value="MoeA_linker/N_sf"/>
</dbReference>
<accession>A0A1C6S6G5</accession>
<name>A0A1C6S6G5_9ACTN</name>
<evidence type="ECO:0000259" key="3">
    <source>
        <dbReference type="Pfam" id="PF03453"/>
    </source>
</evidence>
<keyword evidence="5" id="KW-1185">Reference proteome</keyword>
<comment type="catalytic activity">
    <reaction evidence="1">
        <text>adenylyl-molybdopterin + molybdate = Mo-molybdopterin + AMP + H(+)</text>
        <dbReference type="Rhea" id="RHEA:35047"/>
        <dbReference type="ChEBI" id="CHEBI:15378"/>
        <dbReference type="ChEBI" id="CHEBI:36264"/>
        <dbReference type="ChEBI" id="CHEBI:62727"/>
        <dbReference type="ChEBI" id="CHEBI:71302"/>
        <dbReference type="ChEBI" id="CHEBI:456215"/>
    </reaction>
</comment>
<dbReference type="Pfam" id="PF03453">
    <property type="entry name" value="MoeA_N"/>
    <property type="match status" value="1"/>
</dbReference>
<keyword evidence="1" id="KW-0501">Molybdenum cofactor biosynthesis</keyword>
<comment type="function">
    <text evidence="1">Catalyzes the insertion of molybdate into adenylated molybdopterin with the concomitant release of AMP.</text>
</comment>
<feature type="region of interest" description="Disordered" evidence="2">
    <location>
        <begin position="124"/>
        <end position="143"/>
    </location>
</feature>
<evidence type="ECO:0000313" key="5">
    <source>
        <dbReference type="Proteomes" id="UP000198906"/>
    </source>
</evidence>